<accession>A0AA38F6I7</accession>
<feature type="region of interest" description="Disordered" evidence="1">
    <location>
        <begin position="1"/>
        <end position="22"/>
    </location>
</feature>
<feature type="non-terminal residue" evidence="2">
    <location>
        <position position="1"/>
    </location>
</feature>
<dbReference type="Proteomes" id="UP000824469">
    <property type="component" value="Unassembled WGS sequence"/>
</dbReference>
<keyword evidence="3" id="KW-1185">Reference proteome</keyword>
<feature type="compositionally biased region" description="Basic and acidic residues" evidence="1">
    <location>
        <begin position="1"/>
        <end position="15"/>
    </location>
</feature>
<evidence type="ECO:0000313" key="3">
    <source>
        <dbReference type="Proteomes" id="UP000824469"/>
    </source>
</evidence>
<organism evidence="2 3">
    <name type="scientific">Taxus chinensis</name>
    <name type="common">Chinese yew</name>
    <name type="synonym">Taxus wallichiana var. chinensis</name>
    <dbReference type="NCBI Taxonomy" id="29808"/>
    <lineage>
        <taxon>Eukaryota</taxon>
        <taxon>Viridiplantae</taxon>
        <taxon>Streptophyta</taxon>
        <taxon>Embryophyta</taxon>
        <taxon>Tracheophyta</taxon>
        <taxon>Spermatophyta</taxon>
        <taxon>Pinopsida</taxon>
        <taxon>Pinidae</taxon>
        <taxon>Conifers II</taxon>
        <taxon>Cupressales</taxon>
        <taxon>Taxaceae</taxon>
        <taxon>Taxus</taxon>
    </lineage>
</organism>
<name>A0AA38F6I7_TAXCH</name>
<protein>
    <submittedName>
        <fullName evidence="2">Uncharacterized protein</fullName>
    </submittedName>
</protein>
<dbReference type="AlphaFoldDB" id="A0AA38F6I7"/>
<comment type="caution">
    <text evidence="2">The sequence shown here is derived from an EMBL/GenBank/DDBJ whole genome shotgun (WGS) entry which is preliminary data.</text>
</comment>
<reference evidence="2 3" key="1">
    <citation type="journal article" date="2021" name="Nat. Plants">
        <title>The Taxus genome provides insights into paclitaxel biosynthesis.</title>
        <authorList>
            <person name="Xiong X."/>
            <person name="Gou J."/>
            <person name="Liao Q."/>
            <person name="Li Y."/>
            <person name="Zhou Q."/>
            <person name="Bi G."/>
            <person name="Li C."/>
            <person name="Du R."/>
            <person name="Wang X."/>
            <person name="Sun T."/>
            <person name="Guo L."/>
            <person name="Liang H."/>
            <person name="Lu P."/>
            <person name="Wu Y."/>
            <person name="Zhang Z."/>
            <person name="Ro D.K."/>
            <person name="Shang Y."/>
            <person name="Huang S."/>
            <person name="Yan J."/>
        </authorList>
    </citation>
    <scope>NUCLEOTIDE SEQUENCE [LARGE SCALE GENOMIC DNA]</scope>
    <source>
        <strain evidence="2">Ta-2019</strain>
    </source>
</reference>
<dbReference type="EMBL" id="JAHRHJ020003688">
    <property type="protein sequence ID" value="KAH9291323.1"/>
    <property type="molecule type" value="Genomic_DNA"/>
</dbReference>
<evidence type="ECO:0000256" key="1">
    <source>
        <dbReference type="SAM" id="MobiDB-lite"/>
    </source>
</evidence>
<gene>
    <name evidence="2" type="ORF">KI387_043489</name>
</gene>
<feature type="non-terminal residue" evidence="2">
    <location>
        <position position="79"/>
    </location>
</feature>
<proteinExistence type="predicted"/>
<sequence length="79" mass="8830">KDDPKSGDVPRKEELVSPPEGMPLEAHVGEILAKNEVYSIFNQGNEVPLDDPLEQEDLEILMEAFNYASSQDLNSLLME</sequence>
<evidence type="ECO:0000313" key="2">
    <source>
        <dbReference type="EMBL" id="KAH9291323.1"/>
    </source>
</evidence>